<reference evidence="2 3" key="2">
    <citation type="submission" date="2018-11" db="EMBL/GenBank/DDBJ databases">
        <authorList>
            <consortium name="Pathogen Informatics"/>
        </authorList>
    </citation>
    <scope>NUCLEOTIDE SEQUENCE [LARGE SCALE GENOMIC DNA]</scope>
    <source>
        <strain evidence="2 3">NST_G2</strain>
    </source>
</reference>
<evidence type="ECO:0000256" key="1">
    <source>
        <dbReference type="SAM" id="MobiDB-lite"/>
    </source>
</evidence>
<reference evidence="4" key="1">
    <citation type="submission" date="2016-06" db="UniProtKB">
        <authorList>
            <consortium name="WormBaseParasite"/>
        </authorList>
    </citation>
    <scope>IDENTIFICATION</scope>
</reference>
<feature type="region of interest" description="Disordered" evidence="1">
    <location>
        <begin position="12"/>
        <end position="47"/>
    </location>
</feature>
<gene>
    <name evidence="2" type="ORF">SSLN_LOCUS12166</name>
</gene>
<proteinExistence type="predicted"/>
<protein>
    <submittedName>
        <fullName evidence="2 4">Uncharacterized protein</fullName>
    </submittedName>
</protein>
<name>A0A183T6R8_SCHSO</name>
<sequence length="109" mass="11749">MDLFGHRRIHASGIHRKADNTDTPCKPSAPATATPTTTNDIPPSLSRFLLPTLHPQLQLMHRPGWSPANPSHGAFMAFPLRGIRAMCGGTPRGGSNLRLLTSLAFLTLS</sequence>
<keyword evidence="3" id="KW-1185">Reference proteome</keyword>
<evidence type="ECO:0000313" key="4">
    <source>
        <dbReference type="WBParaSite" id="SSLN_0001262301-mRNA-1"/>
    </source>
</evidence>
<accession>A0A183T6R8</accession>
<organism evidence="4">
    <name type="scientific">Schistocephalus solidus</name>
    <name type="common">Tapeworm</name>
    <dbReference type="NCBI Taxonomy" id="70667"/>
    <lineage>
        <taxon>Eukaryota</taxon>
        <taxon>Metazoa</taxon>
        <taxon>Spiralia</taxon>
        <taxon>Lophotrochozoa</taxon>
        <taxon>Platyhelminthes</taxon>
        <taxon>Cestoda</taxon>
        <taxon>Eucestoda</taxon>
        <taxon>Diphyllobothriidea</taxon>
        <taxon>Diphyllobothriidae</taxon>
        <taxon>Schistocephalus</taxon>
    </lineage>
</organism>
<dbReference type="AlphaFoldDB" id="A0A183T6R8"/>
<dbReference type="EMBL" id="UYSU01037069">
    <property type="protein sequence ID" value="VDL98551.1"/>
    <property type="molecule type" value="Genomic_DNA"/>
</dbReference>
<dbReference type="Proteomes" id="UP000275846">
    <property type="component" value="Unassembled WGS sequence"/>
</dbReference>
<evidence type="ECO:0000313" key="2">
    <source>
        <dbReference type="EMBL" id="VDL98551.1"/>
    </source>
</evidence>
<dbReference type="WBParaSite" id="SSLN_0001262301-mRNA-1">
    <property type="protein sequence ID" value="SSLN_0001262301-mRNA-1"/>
    <property type="gene ID" value="SSLN_0001262301"/>
</dbReference>
<evidence type="ECO:0000313" key="3">
    <source>
        <dbReference type="Proteomes" id="UP000275846"/>
    </source>
</evidence>
<feature type="compositionally biased region" description="Low complexity" evidence="1">
    <location>
        <begin position="23"/>
        <end position="43"/>
    </location>
</feature>